<sequence>MRKNELIAMDCRLRSLSMDIQNALNSRAAINRLPIEILREIFYQVPAREWREIMLCHTVIWDRVRNLHPSVFRRTSRQTSAILVEDGRKTQRSLRILAQKKVRLRELYWLGTKDTIWSSESLRASAAHLDTFVLHCDYRTRWCLRDVAFFEGETPILRRLALAYFDFLPLNTFTNLTSICLHQFNNVCPSKILACLAASSQIQDLAFIKGRFLRWVGDYPQALPLRHLKRLIISNVLEHQIIWLIKFPALTNTTSVKFLPDSHTTIAPLSSPYLIPLPPVVSSATRLFVKSDSVLAASASAGYLCAQGLCSDAVQLMDRLPLTQITEYCCDGSFTAGRDLIKRMPSLTALAVNYDHLGEFVTQLVHECEEPGGLMSLPCPQLTTMRLIVLPDDNFEAALTLLLNLRAQRGHPLSRVVIDVISNRLLEDVEGRMDQLNGCPVEWRIHPWASPNPLYMDIPDIFRTAEYDAWLVGSW</sequence>
<evidence type="ECO:0000313" key="2">
    <source>
        <dbReference type="Proteomes" id="UP000016930"/>
    </source>
</evidence>
<evidence type="ECO:0008006" key="3">
    <source>
        <dbReference type="Google" id="ProtNLM"/>
    </source>
</evidence>
<name>M2P6P2_CERS8</name>
<protein>
    <recommendedName>
        <fullName evidence="3">F-box domain-containing protein</fullName>
    </recommendedName>
</protein>
<dbReference type="HOGENOM" id="CLU_484834_0_0_1"/>
<accession>M2P6P2</accession>
<organism evidence="1 2">
    <name type="scientific">Ceriporiopsis subvermispora (strain B)</name>
    <name type="common">White-rot fungus</name>
    <name type="synonym">Gelatoporia subvermispora</name>
    <dbReference type="NCBI Taxonomy" id="914234"/>
    <lineage>
        <taxon>Eukaryota</taxon>
        <taxon>Fungi</taxon>
        <taxon>Dikarya</taxon>
        <taxon>Basidiomycota</taxon>
        <taxon>Agaricomycotina</taxon>
        <taxon>Agaricomycetes</taxon>
        <taxon>Polyporales</taxon>
        <taxon>Gelatoporiaceae</taxon>
        <taxon>Gelatoporia</taxon>
    </lineage>
</organism>
<dbReference type="OrthoDB" id="10547450at2759"/>
<keyword evidence="2" id="KW-1185">Reference proteome</keyword>
<reference evidence="1 2" key="1">
    <citation type="journal article" date="2012" name="Proc. Natl. Acad. Sci. U.S.A.">
        <title>Comparative genomics of Ceriporiopsis subvermispora and Phanerochaete chrysosporium provide insight into selective ligninolysis.</title>
        <authorList>
            <person name="Fernandez-Fueyo E."/>
            <person name="Ruiz-Duenas F.J."/>
            <person name="Ferreira P."/>
            <person name="Floudas D."/>
            <person name="Hibbett D.S."/>
            <person name="Canessa P."/>
            <person name="Larrondo L.F."/>
            <person name="James T.Y."/>
            <person name="Seelenfreund D."/>
            <person name="Lobos S."/>
            <person name="Polanco R."/>
            <person name="Tello M."/>
            <person name="Honda Y."/>
            <person name="Watanabe T."/>
            <person name="Watanabe T."/>
            <person name="Ryu J.S."/>
            <person name="Kubicek C.P."/>
            <person name="Schmoll M."/>
            <person name="Gaskell J."/>
            <person name="Hammel K.E."/>
            <person name="St John F.J."/>
            <person name="Vanden Wymelenberg A."/>
            <person name="Sabat G."/>
            <person name="Splinter BonDurant S."/>
            <person name="Syed K."/>
            <person name="Yadav J.S."/>
            <person name="Doddapaneni H."/>
            <person name="Subramanian V."/>
            <person name="Lavin J.L."/>
            <person name="Oguiza J.A."/>
            <person name="Perez G."/>
            <person name="Pisabarro A.G."/>
            <person name="Ramirez L."/>
            <person name="Santoyo F."/>
            <person name="Master E."/>
            <person name="Coutinho P.M."/>
            <person name="Henrissat B."/>
            <person name="Lombard V."/>
            <person name="Magnuson J.K."/>
            <person name="Kuees U."/>
            <person name="Hori C."/>
            <person name="Igarashi K."/>
            <person name="Samejima M."/>
            <person name="Held B.W."/>
            <person name="Barry K.W."/>
            <person name="LaButti K.M."/>
            <person name="Lapidus A."/>
            <person name="Lindquist E.A."/>
            <person name="Lucas S.M."/>
            <person name="Riley R."/>
            <person name="Salamov A.A."/>
            <person name="Hoffmeister D."/>
            <person name="Schwenk D."/>
            <person name="Hadar Y."/>
            <person name="Yarden O."/>
            <person name="de Vries R.P."/>
            <person name="Wiebenga A."/>
            <person name="Stenlid J."/>
            <person name="Eastwood D."/>
            <person name="Grigoriev I.V."/>
            <person name="Berka R.M."/>
            <person name="Blanchette R.A."/>
            <person name="Kersten P."/>
            <person name="Martinez A.T."/>
            <person name="Vicuna R."/>
            <person name="Cullen D."/>
        </authorList>
    </citation>
    <scope>NUCLEOTIDE SEQUENCE [LARGE SCALE GENOMIC DNA]</scope>
    <source>
        <strain evidence="1 2">B</strain>
    </source>
</reference>
<proteinExistence type="predicted"/>
<dbReference type="EMBL" id="KB445827">
    <property type="protein sequence ID" value="EMD30959.1"/>
    <property type="molecule type" value="Genomic_DNA"/>
</dbReference>
<evidence type="ECO:0000313" key="1">
    <source>
        <dbReference type="EMBL" id="EMD30959.1"/>
    </source>
</evidence>
<dbReference type="AlphaFoldDB" id="M2P6P2"/>
<dbReference type="Proteomes" id="UP000016930">
    <property type="component" value="Unassembled WGS sequence"/>
</dbReference>
<gene>
    <name evidence="1" type="ORF">CERSUDRAFT_100813</name>
</gene>